<dbReference type="InterPro" id="IPR002509">
    <property type="entry name" value="NODB_dom"/>
</dbReference>
<dbReference type="EnsemblMetazoa" id="G22110.1">
    <property type="protein sequence ID" value="G22110.1:cds"/>
    <property type="gene ID" value="G22110"/>
</dbReference>
<organism evidence="2 3">
    <name type="scientific">Magallana gigas</name>
    <name type="common">Pacific oyster</name>
    <name type="synonym">Crassostrea gigas</name>
    <dbReference type="NCBI Taxonomy" id="29159"/>
    <lineage>
        <taxon>Eukaryota</taxon>
        <taxon>Metazoa</taxon>
        <taxon>Spiralia</taxon>
        <taxon>Lophotrochozoa</taxon>
        <taxon>Mollusca</taxon>
        <taxon>Bivalvia</taxon>
        <taxon>Autobranchia</taxon>
        <taxon>Pteriomorphia</taxon>
        <taxon>Ostreida</taxon>
        <taxon>Ostreoidea</taxon>
        <taxon>Ostreidae</taxon>
        <taxon>Magallana</taxon>
    </lineage>
</organism>
<dbReference type="SUPFAM" id="SSF88713">
    <property type="entry name" value="Glycoside hydrolase/deacetylase"/>
    <property type="match status" value="1"/>
</dbReference>
<dbReference type="GO" id="GO:0005975">
    <property type="term" value="P:carbohydrate metabolic process"/>
    <property type="evidence" value="ECO:0007669"/>
    <property type="project" value="InterPro"/>
</dbReference>
<sequence length="484" mass="55653">MVCLKGVIKAYLRFIWERKRNGEKPYPLSIDKSEKIELQKRHAPMPVLSRLYISFVLHFRQEGRRIGAPVAPDADLVSLSRWARSSELQLFHFGCGVKLGTCYQDGNCRLPSCFCGGKSAPGNLEPSEIPQMIMFSFDDAVTGEIYEMYEKLFSRGRLNPNGCPITMTTFVSHNFTDYKLVRSLFRKGHEIAVHSVTHRTPTTFWKQASYNQLQYEIVEQRSIIAENAGVPVRNITGWRSPFLQPSGDIQFTLLQENGFEYDSTLTIATEKGFSAKRWPNTMDFGWQLDCNVLPCPFGKYPGMWEVPVQMLEVGDSGNGCLYADSCRPATMEEAFQLFWVNFHNHYTGSRSPLFFTMHPSWLREEHNMKALNYFFLTILHYYHDVYFVTYQQHLAWIKNPTPLSDILRFAPWKCDHLRYEPETDKDGNGHNGLQMTQAALSLLARSLLSSRPAVFAGDDGHTALIPQHDEFTRRRDCIKPKILI</sequence>
<dbReference type="AlphaFoldDB" id="A0A8W8K8F8"/>
<accession>A0A8W8K8F8</accession>
<evidence type="ECO:0000259" key="1">
    <source>
        <dbReference type="Pfam" id="PF01522"/>
    </source>
</evidence>
<reference evidence="2" key="1">
    <citation type="submission" date="2022-08" db="UniProtKB">
        <authorList>
            <consortium name="EnsemblMetazoa"/>
        </authorList>
    </citation>
    <scope>IDENTIFICATION</scope>
    <source>
        <strain evidence="2">05x7-T-G4-1.051#20</strain>
    </source>
</reference>
<dbReference type="GO" id="GO:0016810">
    <property type="term" value="F:hydrolase activity, acting on carbon-nitrogen (but not peptide) bonds"/>
    <property type="evidence" value="ECO:0007669"/>
    <property type="project" value="InterPro"/>
</dbReference>
<dbReference type="InterPro" id="IPR011330">
    <property type="entry name" value="Glyco_hydro/deAcase_b/a-brl"/>
</dbReference>
<dbReference type="Pfam" id="PF01522">
    <property type="entry name" value="Polysacc_deac_1"/>
    <property type="match status" value="1"/>
</dbReference>
<evidence type="ECO:0000313" key="2">
    <source>
        <dbReference type="EnsemblMetazoa" id="G22110.1:cds"/>
    </source>
</evidence>
<name>A0A8W8K8F8_MAGGI</name>
<feature type="domain" description="NodB homology" evidence="1">
    <location>
        <begin position="131"/>
        <end position="249"/>
    </location>
</feature>
<dbReference type="PANTHER" id="PTHR45985:SF3">
    <property type="entry name" value="CHITIN DEACETYLASE-LIKE 4"/>
    <property type="match status" value="1"/>
</dbReference>
<keyword evidence="3" id="KW-1185">Reference proteome</keyword>
<dbReference type="InterPro" id="IPR052740">
    <property type="entry name" value="CE4"/>
</dbReference>
<dbReference type="Gene3D" id="3.20.20.370">
    <property type="entry name" value="Glycoside hydrolase/deacetylase"/>
    <property type="match status" value="1"/>
</dbReference>
<proteinExistence type="predicted"/>
<dbReference type="Proteomes" id="UP000005408">
    <property type="component" value="Unassembled WGS sequence"/>
</dbReference>
<evidence type="ECO:0000313" key="3">
    <source>
        <dbReference type="Proteomes" id="UP000005408"/>
    </source>
</evidence>
<dbReference type="PANTHER" id="PTHR45985">
    <property type="match status" value="1"/>
</dbReference>
<protein>
    <recommendedName>
        <fullName evidence="1">NodB homology domain-containing protein</fullName>
    </recommendedName>
</protein>
<dbReference type="SMR" id="A0A8W8K8F8"/>